<evidence type="ECO:0000259" key="3">
    <source>
        <dbReference type="Pfam" id="PF01557"/>
    </source>
</evidence>
<dbReference type="InterPro" id="IPR036663">
    <property type="entry name" value="Fumarylacetoacetase_C_sf"/>
</dbReference>
<keyword evidence="6" id="KW-1185">Reference proteome</keyword>
<keyword evidence="2" id="KW-0479">Metal-binding</keyword>
<dbReference type="InterPro" id="IPR011234">
    <property type="entry name" value="Fumarylacetoacetase-like_C"/>
</dbReference>
<evidence type="ECO:0000259" key="4">
    <source>
        <dbReference type="Pfam" id="PF10370"/>
    </source>
</evidence>
<dbReference type="PANTHER" id="PTHR42796">
    <property type="entry name" value="FUMARYLACETOACETATE HYDROLASE DOMAIN-CONTAINING PROTEIN 2A-RELATED"/>
    <property type="match status" value="1"/>
</dbReference>
<comment type="caution">
    <text evidence="5">The sequence shown here is derived from an EMBL/GenBank/DDBJ whole genome shotgun (WGS) entry which is preliminary data.</text>
</comment>
<dbReference type="EMBL" id="JADNYM010000001">
    <property type="protein sequence ID" value="MBG0738054.1"/>
    <property type="molecule type" value="Genomic_DNA"/>
</dbReference>
<gene>
    <name evidence="5" type="ORF">IV500_01205</name>
</gene>
<evidence type="ECO:0000313" key="6">
    <source>
        <dbReference type="Proteomes" id="UP000655366"/>
    </source>
</evidence>
<evidence type="ECO:0000313" key="5">
    <source>
        <dbReference type="EMBL" id="MBG0738054.1"/>
    </source>
</evidence>
<evidence type="ECO:0000256" key="2">
    <source>
        <dbReference type="ARBA" id="ARBA00022723"/>
    </source>
</evidence>
<feature type="domain" description="Fumarylacetoacetase-like C-terminal" evidence="3">
    <location>
        <begin position="59"/>
        <end position="243"/>
    </location>
</feature>
<keyword evidence="5" id="KW-0378">Hydrolase</keyword>
<dbReference type="Proteomes" id="UP000655366">
    <property type="component" value="Unassembled WGS sequence"/>
</dbReference>
<accession>A0A931CNE5</accession>
<feature type="domain" description="Rv2993c-like N-terminal" evidence="4">
    <location>
        <begin position="1"/>
        <end position="50"/>
    </location>
</feature>
<dbReference type="PANTHER" id="PTHR42796:SF4">
    <property type="entry name" value="FUMARYLACETOACETATE HYDROLASE DOMAIN-CONTAINING PROTEIN 2A"/>
    <property type="match status" value="1"/>
</dbReference>
<dbReference type="Gene3D" id="3.90.850.10">
    <property type="entry name" value="Fumarylacetoacetase-like, C-terminal domain"/>
    <property type="match status" value="1"/>
</dbReference>
<evidence type="ECO:0000256" key="1">
    <source>
        <dbReference type="ARBA" id="ARBA00010211"/>
    </source>
</evidence>
<dbReference type="AlphaFoldDB" id="A0A931CNE5"/>
<dbReference type="GO" id="GO:0044281">
    <property type="term" value="P:small molecule metabolic process"/>
    <property type="evidence" value="ECO:0007669"/>
    <property type="project" value="UniProtKB-ARBA"/>
</dbReference>
<dbReference type="SUPFAM" id="SSF56529">
    <property type="entry name" value="FAH"/>
    <property type="match status" value="1"/>
</dbReference>
<protein>
    <submittedName>
        <fullName evidence="5">Fumarylacetoacetate hydrolase family protein</fullName>
    </submittedName>
</protein>
<proteinExistence type="inferred from homology"/>
<sequence>MRLVRVEHDGGPRWAVVDGTTLGLIEDPWPGGAVATGERVPLKGARLLAPATPMNVVGMAHNTGSADRELPAQAFLKPARALTGPGSAIPIPQGIGRVDAEAELAVVIGRTARHLTPQDAPRHVLGFTLANDVTARDLQGSDPLWTRAKGFDCWTPLGPWVETALDLSDVQLTLSINAVPLESASTANLGRNVVEVLVYITSFMTLGPGDVVLTGAPGAVGRIRPGDRVSASSPLLGRLENTVAAEPVLAAAGAAS</sequence>
<dbReference type="InterPro" id="IPR051121">
    <property type="entry name" value="FAH"/>
</dbReference>
<dbReference type="Pfam" id="PF01557">
    <property type="entry name" value="FAA_hydrolase"/>
    <property type="match status" value="1"/>
</dbReference>
<organism evidence="5 6">
    <name type="scientific">Arthrobacter terrae</name>
    <dbReference type="NCBI Taxonomy" id="2935737"/>
    <lineage>
        <taxon>Bacteria</taxon>
        <taxon>Bacillati</taxon>
        <taxon>Actinomycetota</taxon>
        <taxon>Actinomycetes</taxon>
        <taxon>Micrococcales</taxon>
        <taxon>Micrococcaceae</taxon>
        <taxon>Arthrobacter</taxon>
    </lineage>
</organism>
<dbReference type="Pfam" id="PF10370">
    <property type="entry name" value="Rv2993c-like_N"/>
    <property type="match status" value="1"/>
</dbReference>
<dbReference type="InterPro" id="IPR018833">
    <property type="entry name" value="Rv2993c-like_N"/>
</dbReference>
<dbReference type="Gene3D" id="2.30.30.370">
    <property type="entry name" value="FAH"/>
    <property type="match status" value="1"/>
</dbReference>
<comment type="similarity">
    <text evidence="1">Belongs to the FAH family.</text>
</comment>
<dbReference type="GO" id="GO:0046872">
    <property type="term" value="F:metal ion binding"/>
    <property type="evidence" value="ECO:0007669"/>
    <property type="project" value="UniProtKB-KW"/>
</dbReference>
<dbReference type="GO" id="GO:0016787">
    <property type="term" value="F:hydrolase activity"/>
    <property type="evidence" value="ECO:0007669"/>
    <property type="project" value="UniProtKB-KW"/>
</dbReference>
<reference evidence="5 6" key="1">
    <citation type="submission" date="2020-11" db="EMBL/GenBank/DDBJ databases">
        <title>Arthrobacter antarcticus sp. nov., isolated from Antarctic Soil.</title>
        <authorList>
            <person name="Li J."/>
        </authorList>
    </citation>
    <scope>NUCLEOTIDE SEQUENCE [LARGE SCALE GENOMIC DNA]</scope>
    <source>
        <strain evidence="5 6">Z1-20</strain>
    </source>
</reference>
<dbReference type="RefSeq" id="WP_196394987.1">
    <property type="nucleotide sequence ID" value="NZ_JADNYM010000001.1"/>
</dbReference>
<name>A0A931CNE5_9MICC</name>